<proteinExistence type="predicted"/>
<gene>
    <name evidence="2" type="ordered locus">Dtox_0145</name>
</gene>
<protein>
    <recommendedName>
        <fullName evidence="1">Immunity MXAN-0049 protein domain-containing protein</fullName>
    </recommendedName>
</protein>
<keyword evidence="3" id="KW-1185">Reference proteome</keyword>
<evidence type="ECO:0000313" key="3">
    <source>
        <dbReference type="Proteomes" id="UP000002217"/>
    </source>
</evidence>
<organism evidence="2 3">
    <name type="scientific">Desulfofarcimen acetoxidans (strain ATCC 49208 / DSM 771 / KCTC 5769 / VKM B-1644 / 5575)</name>
    <name type="common">Desulfotomaculum acetoxidans</name>
    <dbReference type="NCBI Taxonomy" id="485916"/>
    <lineage>
        <taxon>Bacteria</taxon>
        <taxon>Bacillati</taxon>
        <taxon>Bacillota</taxon>
        <taxon>Clostridia</taxon>
        <taxon>Eubacteriales</taxon>
        <taxon>Peptococcaceae</taxon>
        <taxon>Desulfofarcimen</taxon>
    </lineage>
</organism>
<accession>C8W2U7</accession>
<dbReference type="AlphaFoldDB" id="C8W2U7"/>
<dbReference type="eggNOG" id="ENOG5033ZET">
    <property type="taxonomic scope" value="Bacteria"/>
</dbReference>
<reference evidence="2 3" key="1">
    <citation type="journal article" date="2009" name="Stand. Genomic Sci.">
        <title>Complete genome sequence of Desulfotomaculum acetoxidans type strain (5575).</title>
        <authorList>
            <person name="Spring S."/>
            <person name="Lapidus A."/>
            <person name="Schroder M."/>
            <person name="Gleim D."/>
            <person name="Sims D."/>
            <person name="Meincke L."/>
            <person name="Glavina Del Rio T."/>
            <person name="Tice H."/>
            <person name="Copeland A."/>
            <person name="Cheng J.F."/>
            <person name="Lucas S."/>
            <person name="Chen F."/>
            <person name="Nolan M."/>
            <person name="Bruce D."/>
            <person name="Goodwin L."/>
            <person name="Pitluck S."/>
            <person name="Ivanova N."/>
            <person name="Mavromatis K."/>
            <person name="Mikhailova N."/>
            <person name="Pati A."/>
            <person name="Chen A."/>
            <person name="Palaniappan K."/>
            <person name="Land M."/>
            <person name="Hauser L."/>
            <person name="Chang Y.J."/>
            <person name="Jeffries C.D."/>
            <person name="Chain P."/>
            <person name="Saunders E."/>
            <person name="Brettin T."/>
            <person name="Detter J.C."/>
            <person name="Goker M."/>
            <person name="Bristow J."/>
            <person name="Eisen J.A."/>
            <person name="Markowitz V."/>
            <person name="Hugenholtz P."/>
            <person name="Kyrpides N.C."/>
            <person name="Klenk H.P."/>
            <person name="Han C."/>
        </authorList>
    </citation>
    <scope>NUCLEOTIDE SEQUENCE [LARGE SCALE GENOMIC DNA]</scope>
    <source>
        <strain evidence="3">ATCC 49208 / DSM 771 / VKM B-1644</strain>
    </source>
</reference>
<feature type="domain" description="Immunity MXAN-0049 protein" evidence="1">
    <location>
        <begin position="62"/>
        <end position="198"/>
    </location>
</feature>
<dbReference type="Proteomes" id="UP000002217">
    <property type="component" value="Chromosome"/>
</dbReference>
<dbReference type="Pfam" id="PF07791">
    <property type="entry name" value="Imm11"/>
    <property type="match status" value="1"/>
</dbReference>
<dbReference type="RefSeq" id="WP_012813555.1">
    <property type="nucleotide sequence ID" value="NC_013216.1"/>
</dbReference>
<evidence type="ECO:0000313" key="2">
    <source>
        <dbReference type="EMBL" id="ACV61103.1"/>
    </source>
</evidence>
<evidence type="ECO:0000259" key="1">
    <source>
        <dbReference type="Pfam" id="PF07791"/>
    </source>
</evidence>
<name>C8W2U7_DESAS</name>
<dbReference type="InterPro" id="IPR012433">
    <property type="entry name" value="Imm11"/>
</dbReference>
<sequence length="206" mass="23576">MNFYVVNMHLFDDKKYAYGEQVDQKTGDYEKCKICGSPISMRKWLPPLKAKLSKPSYGDFVFGTFTTFLVTERFKKEYEATGLTGIVSFEPVEIVKVSRKRDSSPETPSYYYVSIARSKAVIDEKKSKIRRDGEISCNHCRTGGIIKSLKGIFFEDNTWSGEDIFFPVGLPGTIVVSERFADFARDYGFSNINFIPAEEYIPPWVK</sequence>
<dbReference type="KEGG" id="dae:Dtox_0145"/>
<dbReference type="EMBL" id="CP001720">
    <property type="protein sequence ID" value="ACV61103.1"/>
    <property type="molecule type" value="Genomic_DNA"/>
</dbReference>
<dbReference type="HOGENOM" id="CLU_1330152_0_0_9"/>